<reference evidence="2" key="1">
    <citation type="journal article" date="2020" name="Stud. Mycol.">
        <title>101 Dothideomycetes genomes: a test case for predicting lifestyles and emergence of pathogens.</title>
        <authorList>
            <person name="Haridas S."/>
            <person name="Albert R."/>
            <person name="Binder M."/>
            <person name="Bloem J."/>
            <person name="Labutti K."/>
            <person name="Salamov A."/>
            <person name="Andreopoulos B."/>
            <person name="Baker S."/>
            <person name="Barry K."/>
            <person name="Bills G."/>
            <person name="Bluhm B."/>
            <person name="Cannon C."/>
            <person name="Castanera R."/>
            <person name="Culley D."/>
            <person name="Daum C."/>
            <person name="Ezra D."/>
            <person name="Gonzalez J."/>
            <person name="Henrissat B."/>
            <person name="Kuo A."/>
            <person name="Liang C."/>
            <person name="Lipzen A."/>
            <person name="Lutzoni F."/>
            <person name="Magnuson J."/>
            <person name="Mondo S."/>
            <person name="Nolan M."/>
            <person name="Ohm R."/>
            <person name="Pangilinan J."/>
            <person name="Park H.-J."/>
            <person name="Ramirez L."/>
            <person name="Alfaro M."/>
            <person name="Sun H."/>
            <person name="Tritt A."/>
            <person name="Yoshinaga Y."/>
            <person name="Zwiers L.-H."/>
            <person name="Turgeon B."/>
            <person name="Goodwin S."/>
            <person name="Spatafora J."/>
            <person name="Crous P."/>
            <person name="Grigoriev I."/>
        </authorList>
    </citation>
    <scope>NUCLEOTIDE SEQUENCE</scope>
    <source>
        <strain evidence="2">CBS 473.64</strain>
    </source>
</reference>
<proteinExistence type="predicted"/>
<dbReference type="Proteomes" id="UP000799753">
    <property type="component" value="Unassembled WGS sequence"/>
</dbReference>
<dbReference type="AlphaFoldDB" id="A0A6A6S4N7"/>
<dbReference type="EMBL" id="MU006782">
    <property type="protein sequence ID" value="KAF2642122.1"/>
    <property type="molecule type" value="Genomic_DNA"/>
</dbReference>
<feature type="region of interest" description="Disordered" evidence="1">
    <location>
        <begin position="108"/>
        <end position="175"/>
    </location>
</feature>
<protein>
    <submittedName>
        <fullName evidence="2">Uncharacterized protein</fullName>
    </submittedName>
</protein>
<evidence type="ECO:0000313" key="2">
    <source>
        <dbReference type="EMBL" id="KAF2642122.1"/>
    </source>
</evidence>
<name>A0A6A6S4N7_9PLEO</name>
<sequence length="175" mass="19661">MAVRVPLMAPKTAVPSHFQVRVRRHANYGAVYAPHSFKLDVYDAKIPRQCIYEDNLCEHLLDKGVCDTGYCWKLQACPKGYLNAYEAEKDIWAQPIATIRQEKERCGATDAYTSKETKGKEVEDEAQEGRRSKDTGDDSQNKGIGLTIVGPTSGPVRASPDPMSFKPQEPWRPFE</sequence>
<evidence type="ECO:0000256" key="1">
    <source>
        <dbReference type="SAM" id="MobiDB-lite"/>
    </source>
</evidence>
<accession>A0A6A6S4N7</accession>
<keyword evidence="3" id="KW-1185">Reference proteome</keyword>
<feature type="compositionally biased region" description="Basic and acidic residues" evidence="1">
    <location>
        <begin position="108"/>
        <end position="140"/>
    </location>
</feature>
<gene>
    <name evidence="2" type="ORF">P280DRAFT_541702</name>
</gene>
<evidence type="ECO:0000313" key="3">
    <source>
        <dbReference type="Proteomes" id="UP000799753"/>
    </source>
</evidence>
<organism evidence="2 3">
    <name type="scientific">Massarina eburnea CBS 473.64</name>
    <dbReference type="NCBI Taxonomy" id="1395130"/>
    <lineage>
        <taxon>Eukaryota</taxon>
        <taxon>Fungi</taxon>
        <taxon>Dikarya</taxon>
        <taxon>Ascomycota</taxon>
        <taxon>Pezizomycotina</taxon>
        <taxon>Dothideomycetes</taxon>
        <taxon>Pleosporomycetidae</taxon>
        <taxon>Pleosporales</taxon>
        <taxon>Massarineae</taxon>
        <taxon>Massarinaceae</taxon>
        <taxon>Massarina</taxon>
    </lineage>
</organism>